<dbReference type="RefSeq" id="YP_010059060.1">
    <property type="nucleotide sequence ID" value="NC_054724.1"/>
</dbReference>
<gene>
    <name evidence="1" type="primary">38</name>
    <name evidence="1" type="ORF">SEA_FINCH_38</name>
</gene>
<proteinExistence type="predicted"/>
<dbReference type="GeneID" id="64766291"/>
<dbReference type="EMBL" id="MG962366">
    <property type="protein sequence ID" value="AVO24978.1"/>
    <property type="molecule type" value="Genomic_DNA"/>
</dbReference>
<evidence type="ECO:0000313" key="1">
    <source>
        <dbReference type="EMBL" id="AVO24978.1"/>
    </source>
</evidence>
<sequence length="330" mass="36886">MTQPTAPYNYDGFGTFSPKVRSYSIVRKQLSQGSAGVLGLRVVGPNAAPTPATNVSMKLWLDEDFDETNNFEDEDPYGVVIAEFDSTKVVTESPGVYSIPLTAEHTAKRGNLAAVWSYTVNGVELSYTDQIQITEYMPEFENLREFEQDVVEQVAWMFADLFDSTNGGPNLVEQFQTHFNHNRIAQLMGMAMNWINITGVPMTRFGVGNGTTRLPAPYTGLLVIGTYLEVLKHFVRTYVEQPEFKNMAVTYTDRSQYMQRWQQVYQMEKADYDKALKLAKRKFLSLGSGSLLVAGGVYGSNSSYFRSGMYAAQTRAARFYPAAPVAAIMA</sequence>
<protein>
    <submittedName>
        <fullName evidence="1">Uncharacterized protein</fullName>
    </submittedName>
</protein>
<evidence type="ECO:0000313" key="2">
    <source>
        <dbReference type="Proteomes" id="UP000241290"/>
    </source>
</evidence>
<dbReference type="Proteomes" id="UP000241290">
    <property type="component" value="Genome"/>
</dbReference>
<reference evidence="2" key="1">
    <citation type="submission" date="2018-02" db="EMBL/GenBank/DDBJ databases">
        <authorList>
            <person name="Cohen D.B."/>
            <person name="Kent A.D."/>
        </authorList>
    </citation>
    <scope>NUCLEOTIDE SEQUENCE [LARGE SCALE GENOMIC DNA]</scope>
</reference>
<dbReference type="KEGG" id="vg:64766291"/>
<organism evidence="1 2">
    <name type="scientific">Rhodococcus phage Finch</name>
    <dbReference type="NCBI Taxonomy" id="2094144"/>
    <lineage>
        <taxon>Viruses</taxon>
        <taxon>Duplodnaviria</taxon>
        <taxon>Heunggongvirae</taxon>
        <taxon>Uroviricota</taxon>
        <taxon>Caudoviricetes</taxon>
        <taxon>Finchvirus</taxon>
        <taxon>Finchvirus finch</taxon>
    </lineage>
</organism>
<name>A0A2P1JXC4_9CAUD</name>
<accession>A0A2P1JXC4</accession>
<keyword evidence="2" id="KW-1185">Reference proteome</keyword>